<keyword evidence="2" id="KW-0472">Membrane</keyword>
<evidence type="ECO:0000256" key="2">
    <source>
        <dbReference type="SAM" id="Phobius"/>
    </source>
</evidence>
<evidence type="ECO:0000313" key="3">
    <source>
        <dbReference type="EMBL" id="KPU76166.1"/>
    </source>
</evidence>
<proteinExistence type="predicted"/>
<name>A0A0P8YAS9_DROAN</name>
<sequence length="89" mass="10470">MMQTTGSQRNFMDKIRKWWRRRRGGVSSDEDEIGRSGRREKKKPTGPWPFWRIVFWLGVLALVCGICLAAYFTLKSDFGECSEYDVRCD</sequence>
<feature type="region of interest" description="Disordered" evidence="1">
    <location>
        <begin position="22"/>
        <end position="46"/>
    </location>
</feature>
<dbReference type="Proteomes" id="UP000007801">
    <property type="component" value="Unassembled WGS sequence"/>
</dbReference>
<evidence type="ECO:0000256" key="1">
    <source>
        <dbReference type="SAM" id="MobiDB-lite"/>
    </source>
</evidence>
<feature type="transmembrane region" description="Helical" evidence="2">
    <location>
        <begin position="53"/>
        <end position="74"/>
    </location>
</feature>
<dbReference type="InParanoid" id="A0A0P8YAS9"/>
<dbReference type="OrthoDB" id="7864750at2759"/>
<dbReference type="GeneID" id="6495766"/>
<evidence type="ECO:0000313" key="4">
    <source>
        <dbReference type="Proteomes" id="UP000007801"/>
    </source>
</evidence>
<organism evidence="3 4">
    <name type="scientific">Drosophila ananassae</name>
    <name type="common">Fruit fly</name>
    <dbReference type="NCBI Taxonomy" id="7217"/>
    <lineage>
        <taxon>Eukaryota</taxon>
        <taxon>Metazoa</taxon>
        <taxon>Ecdysozoa</taxon>
        <taxon>Arthropoda</taxon>
        <taxon>Hexapoda</taxon>
        <taxon>Insecta</taxon>
        <taxon>Pterygota</taxon>
        <taxon>Neoptera</taxon>
        <taxon>Endopterygota</taxon>
        <taxon>Diptera</taxon>
        <taxon>Brachycera</taxon>
        <taxon>Muscomorpha</taxon>
        <taxon>Ephydroidea</taxon>
        <taxon>Drosophilidae</taxon>
        <taxon>Drosophila</taxon>
        <taxon>Sophophora</taxon>
    </lineage>
</organism>
<dbReference type="EMBL" id="CH902619">
    <property type="protein sequence ID" value="KPU76166.1"/>
    <property type="molecule type" value="Genomic_DNA"/>
</dbReference>
<dbReference type="FunCoup" id="A0A0P8YAS9">
    <property type="interactions" value="3"/>
</dbReference>
<keyword evidence="2" id="KW-0812">Transmembrane</keyword>
<keyword evidence="2" id="KW-1133">Transmembrane helix</keyword>
<reference evidence="3 4" key="1">
    <citation type="journal article" date="2007" name="Nature">
        <title>Evolution of genes and genomes on the Drosophila phylogeny.</title>
        <authorList>
            <consortium name="Drosophila 12 Genomes Consortium"/>
            <person name="Clark A.G."/>
            <person name="Eisen M.B."/>
            <person name="Smith D.R."/>
            <person name="Bergman C.M."/>
            <person name="Oliver B."/>
            <person name="Markow T.A."/>
            <person name="Kaufman T.C."/>
            <person name="Kellis M."/>
            <person name="Gelbart W."/>
            <person name="Iyer V.N."/>
            <person name="Pollard D.A."/>
            <person name="Sackton T.B."/>
            <person name="Larracuente A.M."/>
            <person name="Singh N.D."/>
            <person name="Abad J.P."/>
            <person name="Abt D.N."/>
            <person name="Adryan B."/>
            <person name="Aguade M."/>
            <person name="Akashi H."/>
            <person name="Anderson W.W."/>
            <person name="Aquadro C.F."/>
            <person name="Ardell D.H."/>
            <person name="Arguello R."/>
            <person name="Artieri C.G."/>
            <person name="Barbash D.A."/>
            <person name="Barker D."/>
            <person name="Barsanti P."/>
            <person name="Batterham P."/>
            <person name="Batzoglou S."/>
            <person name="Begun D."/>
            <person name="Bhutkar A."/>
            <person name="Blanco E."/>
            <person name="Bosak S.A."/>
            <person name="Bradley R.K."/>
            <person name="Brand A.D."/>
            <person name="Brent M.R."/>
            <person name="Brooks A.N."/>
            <person name="Brown R.H."/>
            <person name="Butlin R.K."/>
            <person name="Caggese C."/>
            <person name="Calvi B.R."/>
            <person name="Bernardo de Carvalho A."/>
            <person name="Caspi A."/>
            <person name="Castrezana S."/>
            <person name="Celniker S.E."/>
            <person name="Chang J.L."/>
            <person name="Chapple C."/>
            <person name="Chatterji S."/>
            <person name="Chinwalla A."/>
            <person name="Civetta A."/>
            <person name="Clifton S.W."/>
            <person name="Comeron J.M."/>
            <person name="Costello J.C."/>
            <person name="Coyne J.A."/>
            <person name="Daub J."/>
            <person name="David R.G."/>
            <person name="Delcher A.L."/>
            <person name="Delehaunty K."/>
            <person name="Do C.B."/>
            <person name="Ebling H."/>
            <person name="Edwards K."/>
            <person name="Eickbush T."/>
            <person name="Evans J.D."/>
            <person name="Filipski A."/>
            <person name="Findeiss S."/>
            <person name="Freyhult E."/>
            <person name="Fulton L."/>
            <person name="Fulton R."/>
            <person name="Garcia A.C."/>
            <person name="Gardiner A."/>
            <person name="Garfield D.A."/>
            <person name="Garvin B.E."/>
            <person name="Gibson G."/>
            <person name="Gilbert D."/>
            <person name="Gnerre S."/>
            <person name="Godfrey J."/>
            <person name="Good R."/>
            <person name="Gotea V."/>
            <person name="Gravely B."/>
            <person name="Greenberg A.J."/>
            <person name="Griffiths-Jones S."/>
            <person name="Gross S."/>
            <person name="Guigo R."/>
            <person name="Gustafson E.A."/>
            <person name="Haerty W."/>
            <person name="Hahn M.W."/>
            <person name="Halligan D.L."/>
            <person name="Halpern A.L."/>
            <person name="Halter G.M."/>
            <person name="Han M.V."/>
            <person name="Heger A."/>
            <person name="Hillier L."/>
            <person name="Hinrichs A.S."/>
            <person name="Holmes I."/>
            <person name="Hoskins R.A."/>
            <person name="Hubisz M.J."/>
            <person name="Hultmark D."/>
            <person name="Huntley M.A."/>
            <person name="Jaffe D.B."/>
            <person name="Jagadeeshan S."/>
            <person name="Jeck W.R."/>
            <person name="Johnson J."/>
            <person name="Jones C.D."/>
            <person name="Jordan W.C."/>
            <person name="Karpen G.H."/>
            <person name="Kataoka E."/>
            <person name="Keightley P.D."/>
            <person name="Kheradpour P."/>
            <person name="Kirkness E.F."/>
            <person name="Koerich L.B."/>
            <person name="Kristiansen K."/>
            <person name="Kudrna D."/>
            <person name="Kulathinal R.J."/>
            <person name="Kumar S."/>
            <person name="Kwok R."/>
            <person name="Lander E."/>
            <person name="Langley C.H."/>
            <person name="Lapoint R."/>
            <person name="Lazzaro B.P."/>
            <person name="Lee S.J."/>
            <person name="Levesque L."/>
            <person name="Li R."/>
            <person name="Lin C.F."/>
            <person name="Lin M.F."/>
            <person name="Lindblad-Toh K."/>
            <person name="Llopart A."/>
            <person name="Long M."/>
            <person name="Low L."/>
            <person name="Lozovsky E."/>
            <person name="Lu J."/>
            <person name="Luo M."/>
            <person name="Machado C.A."/>
            <person name="Makalowski W."/>
            <person name="Marzo M."/>
            <person name="Matsuda M."/>
            <person name="Matzkin L."/>
            <person name="McAllister B."/>
            <person name="McBride C.S."/>
            <person name="McKernan B."/>
            <person name="McKernan K."/>
            <person name="Mendez-Lago M."/>
            <person name="Minx P."/>
            <person name="Mollenhauer M.U."/>
            <person name="Montooth K."/>
            <person name="Mount S.M."/>
            <person name="Mu X."/>
            <person name="Myers E."/>
            <person name="Negre B."/>
            <person name="Newfeld S."/>
            <person name="Nielsen R."/>
            <person name="Noor M.A."/>
            <person name="O'Grady P."/>
            <person name="Pachter L."/>
            <person name="Papaceit M."/>
            <person name="Parisi M.J."/>
            <person name="Parisi M."/>
            <person name="Parts L."/>
            <person name="Pedersen J.S."/>
            <person name="Pesole G."/>
            <person name="Phillippy A.M."/>
            <person name="Ponting C.P."/>
            <person name="Pop M."/>
            <person name="Porcelli D."/>
            <person name="Powell J.R."/>
            <person name="Prohaska S."/>
            <person name="Pruitt K."/>
            <person name="Puig M."/>
            <person name="Quesneville H."/>
            <person name="Ram K.R."/>
            <person name="Rand D."/>
            <person name="Rasmussen M.D."/>
            <person name="Reed L.K."/>
            <person name="Reenan R."/>
            <person name="Reily A."/>
            <person name="Remington K.A."/>
            <person name="Rieger T.T."/>
            <person name="Ritchie M.G."/>
            <person name="Robin C."/>
            <person name="Rogers Y.H."/>
            <person name="Rohde C."/>
            <person name="Rozas J."/>
            <person name="Rubenfield M.J."/>
            <person name="Ruiz A."/>
            <person name="Russo S."/>
            <person name="Salzberg S.L."/>
            <person name="Sanchez-Gracia A."/>
            <person name="Saranga D.J."/>
            <person name="Sato H."/>
            <person name="Schaeffer S.W."/>
            <person name="Schatz M.C."/>
            <person name="Schlenke T."/>
            <person name="Schwartz R."/>
            <person name="Segarra C."/>
            <person name="Singh R.S."/>
            <person name="Sirot L."/>
            <person name="Sirota M."/>
            <person name="Sisneros N.B."/>
            <person name="Smith C.D."/>
            <person name="Smith T.F."/>
            <person name="Spieth J."/>
            <person name="Stage D.E."/>
            <person name="Stark A."/>
            <person name="Stephan W."/>
            <person name="Strausberg R.L."/>
            <person name="Strempel S."/>
            <person name="Sturgill D."/>
            <person name="Sutton G."/>
            <person name="Sutton G.G."/>
            <person name="Tao W."/>
            <person name="Teichmann S."/>
            <person name="Tobari Y.N."/>
            <person name="Tomimura Y."/>
            <person name="Tsolas J.M."/>
            <person name="Valente V.L."/>
            <person name="Venter E."/>
            <person name="Venter J.C."/>
            <person name="Vicario S."/>
            <person name="Vieira F.G."/>
            <person name="Vilella A.J."/>
            <person name="Villasante A."/>
            <person name="Walenz B."/>
            <person name="Wang J."/>
            <person name="Wasserman M."/>
            <person name="Watts T."/>
            <person name="Wilson D."/>
            <person name="Wilson R.K."/>
            <person name="Wing R.A."/>
            <person name="Wolfner M.F."/>
            <person name="Wong A."/>
            <person name="Wong G.K."/>
            <person name="Wu C.I."/>
            <person name="Wu G."/>
            <person name="Yamamoto D."/>
            <person name="Yang H.P."/>
            <person name="Yang S.P."/>
            <person name="Yorke J.A."/>
            <person name="Yoshida K."/>
            <person name="Zdobnov E."/>
            <person name="Zhang P."/>
            <person name="Zhang Y."/>
            <person name="Zimin A.V."/>
            <person name="Baldwin J."/>
            <person name="Abdouelleil A."/>
            <person name="Abdulkadir J."/>
            <person name="Abebe A."/>
            <person name="Abera B."/>
            <person name="Abreu J."/>
            <person name="Acer S.C."/>
            <person name="Aftuck L."/>
            <person name="Alexander A."/>
            <person name="An P."/>
            <person name="Anderson E."/>
            <person name="Anderson S."/>
            <person name="Arachi H."/>
            <person name="Azer M."/>
            <person name="Bachantsang P."/>
            <person name="Barry A."/>
            <person name="Bayul T."/>
            <person name="Berlin A."/>
            <person name="Bessette D."/>
            <person name="Bloom T."/>
            <person name="Blye J."/>
            <person name="Boguslavskiy L."/>
            <person name="Bonnet C."/>
            <person name="Boukhgalter B."/>
            <person name="Bourzgui I."/>
            <person name="Brown A."/>
            <person name="Cahill P."/>
            <person name="Channer S."/>
            <person name="Cheshatsang Y."/>
            <person name="Chuda L."/>
            <person name="Citroen M."/>
            <person name="Collymore A."/>
            <person name="Cooke P."/>
            <person name="Costello M."/>
            <person name="D'Aco K."/>
            <person name="Daza R."/>
            <person name="De Haan G."/>
            <person name="DeGray S."/>
            <person name="DeMaso C."/>
            <person name="Dhargay N."/>
            <person name="Dooley K."/>
            <person name="Dooley E."/>
            <person name="Doricent M."/>
            <person name="Dorje P."/>
            <person name="Dorjee K."/>
            <person name="Dupes A."/>
            <person name="Elong R."/>
            <person name="Falk J."/>
            <person name="Farina A."/>
            <person name="Faro S."/>
            <person name="Ferguson D."/>
            <person name="Fisher S."/>
            <person name="Foley C.D."/>
            <person name="Franke A."/>
            <person name="Friedrich D."/>
            <person name="Gadbois L."/>
            <person name="Gearin G."/>
            <person name="Gearin C.R."/>
            <person name="Giannoukos G."/>
            <person name="Goode T."/>
            <person name="Graham J."/>
            <person name="Grandbois E."/>
            <person name="Grewal S."/>
            <person name="Gyaltsen K."/>
            <person name="Hafez N."/>
            <person name="Hagos B."/>
            <person name="Hall J."/>
            <person name="Henson C."/>
            <person name="Hollinger A."/>
            <person name="Honan T."/>
            <person name="Huard M.D."/>
            <person name="Hughes L."/>
            <person name="Hurhula B."/>
            <person name="Husby M.E."/>
            <person name="Kamat A."/>
            <person name="Kanga B."/>
            <person name="Kashin S."/>
            <person name="Khazanovich D."/>
            <person name="Kisner P."/>
            <person name="Lance K."/>
            <person name="Lara M."/>
            <person name="Lee W."/>
            <person name="Lennon N."/>
            <person name="Letendre F."/>
            <person name="LeVine R."/>
            <person name="Lipovsky A."/>
            <person name="Liu X."/>
            <person name="Liu J."/>
            <person name="Liu S."/>
            <person name="Lokyitsang T."/>
            <person name="Lokyitsang Y."/>
            <person name="Lubonja R."/>
            <person name="Lui A."/>
            <person name="MacDonald P."/>
            <person name="Magnisalis V."/>
            <person name="Maru K."/>
            <person name="Matthews C."/>
            <person name="McCusker W."/>
            <person name="McDonough S."/>
            <person name="Mehta T."/>
            <person name="Meldrim J."/>
            <person name="Meneus L."/>
            <person name="Mihai O."/>
            <person name="Mihalev A."/>
            <person name="Mihova T."/>
            <person name="Mittelman R."/>
            <person name="Mlenga V."/>
            <person name="Montmayeur A."/>
            <person name="Mulrain L."/>
            <person name="Navidi A."/>
            <person name="Naylor J."/>
            <person name="Negash T."/>
            <person name="Nguyen T."/>
            <person name="Nguyen N."/>
            <person name="Nicol R."/>
            <person name="Norbu C."/>
            <person name="Norbu N."/>
            <person name="Novod N."/>
            <person name="O'Neill B."/>
            <person name="Osman S."/>
            <person name="Markiewicz E."/>
            <person name="Oyono O.L."/>
            <person name="Patti C."/>
            <person name="Phunkhang P."/>
            <person name="Pierre F."/>
            <person name="Priest M."/>
            <person name="Raghuraman S."/>
            <person name="Rege F."/>
            <person name="Reyes R."/>
            <person name="Rise C."/>
            <person name="Rogov P."/>
            <person name="Ross K."/>
            <person name="Ryan E."/>
            <person name="Settipalli S."/>
            <person name="Shea T."/>
            <person name="Sherpa N."/>
            <person name="Shi L."/>
            <person name="Shih D."/>
            <person name="Sparrow T."/>
            <person name="Spaulding J."/>
            <person name="Stalker J."/>
            <person name="Stange-Thomann N."/>
            <person name="Stavropoulos S."/>
            <person name="Stone C."/>
            <person name="Strader C."/>
            <person name="Tesfaye S."/>
            <person name="Thomson T."/>
            <person name="Thoulutsang Y."/>
            <person name="Thoulutsang D."/>
            <person name="Topham K."/>
            <person name="Topping I."/>
            <person name="Tsamla T."/>
            <person name="Vassiliev H."/>
            <person name="Vo A."/>
            <person name="Wangchuk T."/>
            <person name="Wangdi T."/>
            <person name="Weiand M."/>
            <person name="Wilkinson J."/>
            <person name="Wilson A."/>
            <person name="Yadav S."/>
            <person name="Young G."/>
            <person name="Yu Q."/>
            <person name="Zembek L."/>
            <person name="Zhong D."/>
            <person name="Zimmer A."/>
            <person name="Zwirko Z."/>
            <person name="Jaffe D.B."/>
            <person name="Alvarez P."/>
            <person name="Brockman W."/>
            <person name="Butler J."/>
            <person name="Chin C."/>
            <person name="Gnerre S."/>
            <person name="Grabherr M."/>
            <person name="Kleber M."/>
            <person name="Mauceli E."/>
            <person name="MacCallum I."/>
        </authorList>
    </citation>
    <scope>NUCLEOTIDE SEQUENCE [LARGE SCALE GENOMIC DNA]</scope>
    <source>
        <strain evidence="4">Tucson 14024-0371.13</strain>
    </source>
</reference>
<gene>
    <name evidence="3" type="primary">Dana\GF12921</name>
    <name evidence="3" type="synonym">dana_GLEANR_12937</name>
    <name evidence="3" type="ORF">GF12921</name>
</gene>
<protein>
    <submittedName>
        <fullName evidence="3">Uncharacterized protein</fullName>
    </submittedName>
</protein>
<accession>A0A0P8YAS9</accession>
<keyword evidence="4" id="KW-1185">Reference proteome</keyword>
<dbReference type="KEGG" id="dan:6495766"/>
<dbReference type="AlphaFoldDB" id="A0A0P8YAS9"/>